<sequence length="121" mass="14228">MQWVILIGNEDLDINSVRKIKHFGENKITDLSPNRFVVDYGDEHVFYEYVEDLIKDYKIEELKKIPFQNPHFIMMTYTSEKLMKKILGQDNFLKGIYVDDDYGGIVPIEQFSMLCESGNSH</sequence>
<dbReference type="AlphaFoldDB" id="F7NLG4"/>
<gene>
    <name evidence="1" type="ORF">ALO_14682</name>
</gene>
<dbReference type="eggNOG" id="ENOG5032ZHZ">
    <property type="taxonomic scope" value="Bacteria"/>
</dbReference>
<proteinExistence type="predicted"/>
<evidence type="ECO:0000313" key="1">
    <source>
        <dbReference type="EMBL" id="EGO63119.1"/>
    </source>
</evidence>
<evidence type="ECO:0000313" key="2">
    <source>
        <dbReference type="Proteomes" id="UP000003240"/>
    </source>
</evidence>
<name>F7NLG4_9FIRM</name>
<organism evidence="1 2">
    <name type="scientific">Acetonema longum DSM 6540</name>
    <dbReference type="NCBI Taxonomy" id="1009370"/>
    <lineage>
        <taxon>Bacteria</taxon>
        <taxon>Bacillati</taxon>
        <taxon>Bacillota</taxon>
        <taxon>Negativicutes</taxon>
        <taxon>Acetonemataceae</taxon>
        <taxon>Acetonema</taxon>
    </lineage>
</organism>
<dbReference type="EMBL" id="AFGF01000128">
    <property type="protein sequence ID" value="EGO63119.1"/>
    <property type="molecule type" value="Genomic_DNA"/>
</dbReference>
<comment type="caution">
    <text evidence="1">The sequence shown here is derived from an EMBL/GenBank/DDBJ whole genome shotgun (WGS) entry which is preliminary data.</text>
</comment>
<dbReference type="RefSeq" id="WP_004096861.1">
    <property type="nucleotide sequence ID" value="NZ_AFGF01000128.1"/>
</dbReference>
<keyword evidence="2" id="KW-1185">Reference proteome</keyword>
<reference evidence="1 2" key="1">
    <citation type="journal article" date="2011" name="EMBO J.">
        <title>Structural diversity of bacterial flagellar motors.</title>
        <authorList>
            <person name="Chen S."/>
            <person name="Beeby M."/>
            <person name="Murphy G.E."/>
            <person name="Leadbetter J.R."/>
            <person name="Hendrixson D.R."/>
            <person name="Briegel A."/>
            <person name="Li Z."/>
            <person name="Shi J."/>
            <person name="Tocheva E.I."/>
            <person name="Muller A."/>
            <person name="Dobro M.J."/>
            <person name="Jensen G.J."/>
        </authorList>
    </citation>
    <scope>NUCLEOTIDE SEQUENCE [LARGE SCALE GENOMIC DNA]</scope>
    <source>
        <strain evidence="1 2">DSM 6540</strain>
    </source>
</reference>
<accession>F7NLG4</accession>
<dbReference type="Proteomes" id="UP000003240">
    <property type="component" value="Unassembled WGS sequence"/>
</dbReference>
<protein>
    <submittedName>
        <fullName evidence="1">Uncharacterized protein</fullName>
    </submittedName>
</protein>
<dbReference type="OrthoDB" id="2618621at2"/>